<evidence type="ECO:0000313" key="1">
    <source>
        <dbReference type="EMBL" id="MPM28272.1"/>
    </source>
</evidence>
<gene>
    <name evidence="1" type="ORF">SDC9_74792</name>
</gene>
<dbReference type="HAMAP" id="MF_00048">
    <property type="entry name" value="UPF0102"/>
    <property type="match status" value="1"/>
</dbReference>
<dbReference type="EMBL" id="VSSQ01005210">
    <property type="protein sequence ID" value="MPM28272.1"/>
    <property type="molecule type" value="Genomic_DNA"/>
</dbReference>
<dbReference type="NCBIfam" id="NF009150">
    <property type="entry name" value="PRK12497.1-3"/>
    <property type="match status" value="1"/>
</dbReference>
<sequence length="127" mass="14925">MNNINKIQNYKKGKEGEEIARKFLIDKGFKLIESNYSNNLGEIDLIMSDKDWLVFVEVKLKIGDKYGTPEEMINKNKLGQIRRVAEAFLILESPISKNFLKYRIDAVCIVLEENKKIQKINYYENLY</sequence>
<dbReference type="InterPro" id="IPR003509">
    <property type="entry name" value="UPF0102_YraN-like"/>
</dbReference>
<dbReference type="GO" id="GO:0003676">
    <property type="term" value="F:nucleic acid binding"/>
    <property type="evidence" value="ECO:0007669"/>
    <property type="project" value="InterPro"/>
</dbReference>
<dbReference type="CDD" id="cd20736">
    <property type="entry name" value="PoNe_Nuclease"/>
    <property type="match status" value="1"/>
</dbReference>
<dbReference type="InterPro" id="IPR011856">
    <property type="entry name" value="tRNA_endonuc-like_dom_sf"/>
</dbReference>
<comment type="caution">
    <text evidence="1">The sequence shown here is derived from an EMBL/GenBank/DDBJ whole genome shotgun (WGS) entry which is preliminary data.</text>
</comment>
<proteinExistence type="inferred from homology"/>
<name>A0A644YI23_9ZZZZ</name>
<dbReference type="PANTHER" id="PTHR34039:SF1">
    <property type="entry name" value="UPF0102 PROTEIN YRAN"/>
    <property type="match status" value="1"/>
</dbReference>
<dbReference type="Pfam" id="PF02021">
    <property type="entry name" value="UPF0102"/>
    <property type="match status" value="1"/>
</dbReference>
<reference evidence="1" key="1">
    <citation type="submission" date="2019-08" db="EMBL/GenBank/DDBJ databases">
        <authorList>
            <person name="Kucharzyk K."/>
            <person name="Murdoch R.W."/>
            <person name="Higgins S."/>
            <person name="Loffler F."/>
        </authorList>
    </citation>
    <scope>NUCLEOTIDE SEQUENCE</scope>
</reference>
<dbReference type="PANTHER" id="PTHR34039">
    <property type="entry name" value="UPF0102 PROTEIN YRAN"/>
    <property type="match status" value="1"/>
</dbReference>
<accession>A0A644YI23</accession>
<dbReference type="Gene3D" id="3.40.1350.10">
    <property type="match status" value="1"/>
</dbReference>
<dbReference type="InterPro" id="IPR011335">
    <property type="entry name" value="Restrct_endonuc-II-like"/>
</dbReference>
<protein>
    <submittedName>
        <fullName evidence="1">Uncharacterized protein</fullName>
    </submittedName>
</protein>
<dbReference type="SUPFAM" id="SSF52980">
    <property type="entry name" value="Restriction endonuclease-like"/>
    <property type="match status" value="1"/>
</dbReference>
<organism evidence="1">
    <name type="scientific">bioreactor metagenome</name>
    <dbReference type="NCBI Taxonomy" id="1076179"/>
    <lineage>
        <taxon>unclassified sequences</taxon>
        <taxon>metagenomes</taxon>
        <taxon>ecological metagenomes</taxon>
    </lineage>
</organism>
<dbReference type="AlphaFoldDB" id="A0A644YI23"/>